<dbReference type="EMBL" id="BMCT01000007">
    <property type="protein sequence ID" value="GGF78094.1"/>
    <property type="molecule type" value="Genomic_DNA"/>
</dbReference>
<gene>
    <name evidence="1" type="ORF">GCM10007301_42600</name>
</gene>
<dbReference type="RefSeq" id="WP_188582366.1">
    <property type="nucleotide sequence ID" value="NZ_BMCT01000007.1"/>
</dbReference>
<keyword evidence="2" id="KW-1185">Reference proteome</keyword>
<dbReference type="Gene3D" id="1.50.10.20">
    <property type="match status" value="1"/>
</dbReference>
<sequence>MAIANNEILTPDAGAATSLAPGDWASKATQTYQALLPHFDDTKTSFWLAGHACDTLTDYYFEVDRTDVATLAGIVARKYRPNSAYWYDDYSWWGNAMVRAAGSSMYNADSRAAFLSVAMDAWLWIDGNAPNGWAWADQQKFAALEPLFSGGVWNRFLTDNCNPGPGDRICGRQNTVTNLGYLLLAERFFLHEPSNDIPPVLKRSYLTAAQREYAFLHQWMYLGKPDLALLNHFSPGNPGYVVMRERASLFKNGQQDPGYVPLFAWTGDQGLMVSALVDRMRVLGGGSDYQAALYLAMGLIDGVSEFLVKKNPYDEPGQLDPWGVQWPHDGYETDYWTGVAVFMRGLLYAYRNSPELKTFITNNATWMSLLRANAEMVLNKPDRPQSDNPLVSLTNDLAILAAAIAIVPHSA</sequence>
<reference evidence="1" key="1">
    <citation type="journal article" date="2014" name="Int. J. Syst. Evol. Microbiol.">
        <title>Complete genome sequence of Corynebacterium casei LMG S-19264T (=DSM 44701T), isolated from a smear-ripened cheese.</title>
        <authorList>
            <consortium name="US DOE Joint Genome Institute (JGI-PGF)"/>
            <person name="Walter F."/>
            <person name="Albersmeier A."/>
            <person name="Kalinowski J."/>
            <person name="Ruckert C."/>
        </authorList>
    </citation>
    <scope>NUCLEOTIDE SEQUENCE</scope>
    <source>
        <strain evidence="1">CCM 7897</strain>
    </source>
</reference>
<reference evidence="1" key="2">
    <citation type="submission" date="2020-09" db="EMBL/GenBank/DDBJ databases">
        <authorList>
            <person name="Sun Q."/>
            <person name="Sedlacek I."/>
        </authorList>
    </citation>
    <scope>NUCLEOTIDE SEQUENCE</scope>
    <source>
        <strain evidence="1">CCM 7897</strain>
    </source>
</reference>
<protein>
    <submittedName>
        <fullName evidence="1">Uncharacterized protein</fullName>
    </submittedName>
</protein>
<comment type="caution">
    <text evidence="1">The sequence shown here is derived from an EMBL/GenBank/DDBJ whole genome shotgun (WGS) entry which is preliminary data.</text>
</comment>
<evidence type="ECO:0000313" key="2">
    <source>
        <dbReference type="Proteomes" id="UP000606044"/>
    </source>
</evidence>
<dbReference type="Proteomes" id="UP000606044">
    <property type="component" value="Unassembled WGS sequence"/>
</dbReference>
<organism evidence="1 2">
    <name type="scientific">Azorhizobium oxalatiphilum</name>
    <dbReference type="NCBI Taxonomy" id="980631"/>
    <lineage>
        <taxon>Bacteria</taxon>
        <taxon>Pseudomonadati</taxon>
        <taxon>Pseudomonadota</taxon>
        <taxon>Alphaproteobacteria</taxon>
        <taxon>Hyphomicrobiales</taxon>
        <taxon>Xanthobacteraceae</taxon>
        <taxon>Azorhizobium</taxon>
    </lineage>
</organism>
<evidence type="ECO:0000313" key="1">
    <source>
        <dbReference type="EMBL" id="GGF78094.1"/>
    </source>
</evidence>
<proteinExistence type="predicted"/>
<accession>A0A917CAJ5</accession>
<dbReference type="AlphaFoldDB" id="A0A917CAJ5"/>
<name>A0A917CAJ5_9HYPH</name>